<dbReference type="AlphaFoldDB" id="A0AA46NG33"/>
<keyword evidence="3" id="KW-0378">Hydrolase</keyword>
<evidence type="ECO:0000313" key="3">
    <source>
        <dbReference type="EMBL" id="UYF42702.1"/>
    </source>
</evidence>
<dbReference type="Pfam" id="PF04851">
    <property type="entry name" value="ResIII"/>
    <property type="match status" value="1"/>
</dbReference>
<dbReference type="PANTHER" id="PTHR47396">
    <property type="entry name" value="TYPE I RESTRICTION ENZYME ECOKI R PROTEIN"/>
    <property type="match status" value="1"/>
</dbReference>
<evidence type="ECO:0000256" key="1">
    <source>
        <dbReference type="SAM" id="Coils"/>
    </source>
</evidence>
<dbReference type="CDD" id="cd18785">
    <property type="entry name" value="SF2_C"/>
    <property type="match status" value="1"/>
</dbReference>
<evidence type="ECO:0000259" key="2">
    <source>
        <dbReference type="Pfam" id="PF04851"/>
    </source>
</evidence>
<dbReference type="GO" id="GO:0005829">
    <property type="term" value="C:cytosol"/>
    <property type="evidence" value="ECO:0007669"/>
    <property type="project" value="TreeGrafter"/>
</dbReference>
<sequence length="788" mass="91764">MNKIDFQNDTIEELKKQIKKLWKTSEYRIPIVFKAPTGSGKTFMMASVIDELVDDPEITEDKAYIWITFNDELAMQSMNKFRTYFEKTIKHELFTADDINSELRLSKNSILFINWQKLAQNKSSQRKLKLRKPTDKIDLKEDSIYFDDFIDNTIKSKIDIILIIDESHKNATTELSLEIIDYVNPKISINISATPKYIPTIEQIQDNSAGYVSVKHLDVINSGLIREQIILQSKDEINAAEEKDLDLKMLELGLKRREALKQQYIELGKKINPLMLIQLPNDDSKLKDSGIETKEQIVINFLKSKGVNIKSEVAIWFDSKSINMKEISYLNSEVNFMLFKQAAGTGWDCPRAQVLVMFREIQGSIFYIQTLGRILRSTEPQKYLDYKDYPELRKAYLYTNYQRDEIKMPDGINQLPKIKCTKVKDVFNKDVKDFKISSDYLSRVDYGDFVDASVFQVNFIKSLNNQVNMNKCKTVKSNSELLSSYGIELNVNITDDVITDLSIVDYDKILEEIKNNNSKLTLELSNNDIEKLFNFSCMYILKEQTTEETKVGNIARTWGPLKSALRLWLKSMLPNHESIDLYKIFINDISRGANGKFKYLISTALKEFYPIKIDLLSKKNKKESKEKSPLFTFLNTWCFDENFAEISQKKYLLDNFYLKKEYKGRDNELDFTEFIDNLDVVEWWYKNGDSGLENFSLIYFNTKDKKDKLFYPDWIIKFCNGKIGIFDTKLGSTLSTEGRARGLQEKIKLLGSNFIGGIVLKQNGVFYYCDDIDYNDISPQENNWKIFR</sequence>
<keyword evidence="3" id="KW-0347">Helicase</keyword>
<dbReference type="REBASE" id="668244">
    <property type="entry name" value="Acr48ORF7255P"/>
</dbReference>
<organism evidence="3 4">
    <name type="scientific">Aliarcobacter cryaerophilus</name>
    <dbReference type="NCBI Taxonomy" id="28198"/>
    <lineage>
        <taxon>Bacteria</taxon>
        <taxon>Pseudomonadati</taxon>
        <taxon>Campylobacterota</taxon>
        <taxon>Epsilonproteobacteria</taxon>
        <taxon>Campylobacterales</taxon>
        <taxon>Arcobacteraceae</taxon>
        <taxon>Aliarcobacter</taxon>
    </lineage>
</organism>
<proteinExistence type="predicted"/>
<gene>
    <name evidence="3" type="ORF">NGX11_07250</name>
</gene>
<dbReference type="GO" id="GO:0005524">
    <property type="term" value="F:ATP binding"/>
    <property type="evidence" value="ECO:0007669"/>
    <property type="project" value="InterPro"/>
</dbReference>
<feature type="coiled-coil region" evidence="1">
    <location>
        <begin position="503"/>
        <end position="530"/>
    </location>
</feature>
<dbReference type="Gene3D" id="3.40.50.300">
    <property type="entry name" value="P-loop containing nucleotide triphosphate hydrolases"/>
    <property type="match status" value="2"/>
</dbReference>
<keyword evidence="1" id="KW-0175">Coiled coil</keyword>
<dbReference type="InterPro" id="IPR027417">
    <property type="entry name" value="P-loop_NTPase"/>
</dbReference>
<dbReference type="PANTHER" id="PTHR47396:SF1">
    <property type="entry name" value="ATP-DEPENDENT HELICASE IRC3-RELATED"/>
    <property type="match status" value="1"/>
</dbReference>
<reference evidence="3" key="1">
    <citation type="journal article" date="2022" name="Front. Microbiol.">
        <title>Species classification and novel plasmid identifications in Arcobacter cryaerophilus and Arcobacter cryaerophilus-like organisms.</title>
        <authorList>
            <person name="Zhou G."/>
            <person name="Wang M."/>
            <person name="Wang H."/>
            <person name="Chen X."/>
            <person name="Gu Y."/>
            <person name="Shao Z."/>
            <person name="Zhang J."/>
            <person name="Zhang M."/>
        </authorList>
    </citation>
    <scope>NUCLEOTIDE SEQUENCE</scope>
    <source>
        <strain evidence="3">ICDCAC48</strain>
    </source>
</reference>
<keyword evidence="3" id="KW-0547">Nucleotide-binding</keyword>
<dbReference type="Proteomes" id="UP001164100">
    <property type="component" value="Chromosome"/>
</dbReference>
<protein>
    <submittedName>
        <fullName evidence="3">DEAD/DEAH box helicase family protein</fullName>
    </submittedName>
</protein>
<keyword evidence="3" id="KW-0067">ATP-binding</keyword>
<dbReference type="GO" id="GO:0004386">
    <property type="term" value="F:helicase activity"/>
    <property type="evidence" value="ECO:0007669"/>
    <property type="project" value="UniProtKB-KW"/>
</dbReference>
<dbReference type="SUPFAM" id="SSF52540">
    <property type="entry name" value="P-loop containing nucleoside triphosphate hydrolases"/>
    <property type="match status" value="1"/>
</dbReference>
<dbReference type="GO" id="GO:0003677">
    <property type="term" value="F:DNA binding"/>
    <property type="evidence" value="ECO:0007669"/>
    <property type="project" value="InterPro"/>
</dbReference>
<dbReference type="RefSeq" id="WP_263514243.1">
    <property type="nucleotide sequence ID" value="NZ_CP099556.1"/>
</dbReference>
<dbReference type="GO" id="GO:0016787">
    <property type="term" value="F:hydrolase activity"/>
    <property type="evidence" value="ECO:0007669"/>
    <property type="project" value="InterPro"/>
</dbReference>
<name>A0AA46NG33_9BACT</name>
<dbReference type="InterPro" id="IPR050742">
    <property type="entry name" value="Helicase_Restrict-Modif_Enz"/>
</dbReference>
<evidence type="ECO:0000313" key="4">
    <source>
        <dbReference type="Proteomes" id="UP001164100"/>
    </source>
</evidence>
<dbReference type="EMBL" id="CP099556">
    <property type="protein sequence ID" value="UYF42702.1"/>
    <property type="molecule type" value="Genomic_DNA"/>
</dbReference>
<feature type="domain" description="Helicase/UvrB N-terminal" evidence="2">
    <location>
        <begin position="6"/>
        <end position="196"/>
    </location>
</feature>
<dbReference type="InterPro" id="IPR006935">
    <property type="entry name" value="Helicase/UvrB_N"/>
</dbReference>
<accession>A0AA46NG33</accession>